<dbReference type="SMART" id="SM00429">
    <property type="entry name" value="IPT"/>
    <property type="match status" value="1"/>
</dbReference>
<feature type="region of interest" description="Disordered" evidence="1">
    <location>
        <begin position="19"/>
        <end position="64"/>
    </location>
</feature>
<dbReference type="InterPro" id="IPR014756">
    <property type="entry name" value="Ig_E-set"/>
</dbReference>
<dbReference type="CDD" id="cd00102">
    <property type="entry name" value="IPT"/>
    <property type="match status" value="1"/>
</dbReference>
<dbReference type="AlphaFoldDB" id="A0A5B8XTJ8"/>
<accession>A0A5B8XTJ8</accession>
<dbReference type="InterPro" id="IPR002909">
    <property type="entry name" value="IPT_dom"/>
</dbReference>
<keyword evidence="4" id="KW-1185">Reference proteome</keyword>
<dbReference type="SUPFAM" id="SSF81296">
    <property type="entry name" value="E set domains"/>
    <property type="match status" value="1"/>
</dbReference>
<dbReference type="KEGG" id="bbae:FRD01_17495"/>
<evidence type="ECO:0000259" key="2">
    <source>
        <dbReference type="SMART" id="SM00429"/>
    </source>
</evidence>
<proteinExistence type="predicted"/>
<evidence type="ECO:0000313" key="4">
    <source>
        <dbReference type="Proteomes" id="UP000321595"/>
    </source>
</evidence>
<reference evidence="3 4" key="1">
    <citation type="submission" date="2019-08" db="EMBL/GenBank/DDBJ databases">
        <authorList>
            <person name="Liang Q."/>
        </authorList>
    </citation>
    <scope>NUCLEOTIDE SEQUENCE [LARGE SCALE GENOMIC DNA]</scope>
    <source>
        <strain evidence="3 4">V1718</strain>
    </source>
</reference>
<protein>
    <recommendedName>
        <fullName evidence="2">IPT/TIG domain-containing protein</fullName>
    </recommendedName>
</protein>
<feature type="domain" description="IPT/TIG" evidence="2">
    <location>
        <begin position="47"/>
        <end position="128"/>
    </location>
</feature>
<dbReference type="InterPro" id="IPR013783">
    <property type="entry name" value="Ig-like_fold"/>
</dbReference>
<dbReference type="Proteomes" id="UP000321595">
    <property type="component" value="Chromosome"/>
</dbReference>
<sequence length="670" mass="70119">MSKWFLLGLLAVSLTACETDYEPPTPEPDMGEDDAGSDADDMSEDAPLDLRSISPSSGPAEGGTQVTLQGTGFANGVEVFFGDSVATNIQVESSTRIVLAAPAGEGVVDVRVVLGEETDTLQQAYSYNAELEYQITYCQLQAQSPVSVESGQESAGIYSVVFVDGLTNSAGQGSGIEGELGWGDTGADAAEFTWKAMTYNTDIDGLNAGDLANDEYGATLQIATAGTYDYLARYRVQGGDWVYCDLGGDLANPGARGVIEVTNPPVAEVGFCQTRPSSLTLENGATADVEGVVFVAGATNGAGAGANVSAEVVWGPIGDDPSAWTLSESAIYSGDEDGLNQGDLANDVFAAQFVPTGVGEYGFAMRASADGGTTWTWCSNDGSEFDASKVGELEVVEELTVVPDSCKIQFPVIVTDAVVGEPLTIFGRVTKAGVTGQDNADVVGDLMVGPAGASPLTNAAAFTVVNGTRRTTGVINPGPDEDEFEATWTPTNDGEYVFAWRFSVNQGQDNVLCDLSSDTNFEPTEMGVVRVWQTLPDLVDYCNVWQASVSGSVGQTAPVLTIETYEAGVTDGTFDAADLVAEVGWGGLADNPALGYTWESMAYKGPRPGVPNNQEYESPIWSGTTSPAAGTYRAAARIRPAGVTDGWVYCDTSNLSMDYLLESATSLDVQ</sequence>
<gene>
    <name evidence="3" type="ORF">FRD01_17495</name>
</gene>
<feature type="compositionally biased region" description="Acidic residues" evidence="1">
    <location>
        <begin position="29"/>
        <end position="47"/>
    </location>
</feature>
<dbReference type="PROSITE" id="PS51257">
    <property type="entry name" value="PROKAR_LIPOPROTEIN"/>
    <property type="match status" value="1"/>
</dbReference>
<name>A0A5B8XTJ8_9DELT</name>
<evidence type="ECO:0000256" key="1">
    <source>
        <dbReference type="SAM" id="MobiDB-lite"/>
    </source>
</evidence>
<dbReference type="RefSeq" id="WP_146961923.1">
    <property type="nucleotide sequence ID" value="NZ_CP042467.1"/>
</dbReference>
<dbReference type="Pfam" id="PF01833">
    <property type="entry name" value="TIG"/>
    <property type="match status" value="1"/>
</dbReference>
<evidence type="ECO:0000313" key="3">
    <source>
        <dbReference type="EMBL" id="QED29000.1"/>
    </source>
</evidence>
<dbReference type="Gene3D" id="2.60.40.10">
    <property type="entry name" value="Immunoglobulins"/>
    <property type="match status" value="1"/>
</dbReference>
<organism evidence="3 4">
    <name type="scientific">Microvenator marinus</name>
    <dbReference type="NCBI Taxonomy" id="2600177"/>
    <lineage>
        <taxon>Bacteria</taxon>
        <taxon>Deltaproteobacteria</taxon>
        <taxon>Bradymonadales</taxon>
        <taxon>Microvenatoraceae</taxon>
        <taxon>Microvenator</taxon>
    </lineage>
</organism>
<dbReference type="EMBL" id="CP042467">
    <property type="protein sequence ID" value="QED29000.1"/>
    <property type="molecule type" value="Genomic_DNA"/>
</dbReference>
<dbReference type="OrthoDB" id="5383407at2"/>